<accession>A0A3R8LGJ6</accession>
<sequence length="282" mass="31036">MKKLLLATLMMSASIANALEIKTYSADENSFSVQSTLVMGEKEAILIDSGFTRADAMRIAANILDSKKTLSTILVSNADPDYYFGVATLKEIFPDVKVVASPAVLEKIESKVETKLSVWSPRMGESAPKNVVLPEAMKETVLTLDGEKIELRGTTGELAHRPYVWIPSLKTIAGNVGVFNDMHLWLADTQTMQSRQAWLAQLDEMIALNPENIVAGHSFKGKTSDKTTLEFNKAYLQKYEQVLAESKDSNEVIAKMKQAYPTLAAESNLGLGAKVNKGEMKW</sequence>
<name>A0A3R8LGJ6_BIBTR</name>
<dbReference type="Gene3D" id="3.60.15.10">
    <property type="entry name" value="Ribonuclease Z/Hydroxyacylglutathione hydrolase-like"/>
    <property type="match status" value="1"/>
</dbReference>
<protein>
    <submittedName>
        <fullName evidence="3">MBL fold metallo-hydrolase</fullName>
    </submittedName>
</protein>
<dbReference type="AlphaFoldDB" id="A0A3R8LGJ6"/>
<dbReference type="Proteomes" id="UP000276010">
    <property type="component" value="Unassembled WGS sequence"/>
</dbReference>
<dbReference type="PANTHER" id="PTHR42951:SF14">
    <property type="entry name" value="METALLO-BETA-LACTAMASE SUPERFAMILY PROTEIN"/>
    <property type="match status" value="1"/>
</dbReference>
<evidence type="ECO:0000313" key="4">
    <source>
        <dbReference type="Proteomes" id="UP000276010"/>
    </source>
</evidence>
<dbReference type="EMBL" id="RRUC01000004">
    <property type="protein sequence ID" value="RRN05866.1"/>
    <property type="molecule type" value="Genomic_DNA"/>
</dbReference>
<dbReference type="PANTHER" id="PTHR42951">
    <property type="entry name" value="METALLO-BETA-LACTAMASE DOMAIN-CONTAINING"/>
    <property type="match status" value="1"/>
</dbReference>
<dbReference type="InterPro" id="IPR001279">
    <property type="entry name" value="Metallo-B-lactamas"/>
</dbReference>
<dbReference type="SUPFAM" id="SSF56281">
    <property type="entry name" value="Metallo-hydrolase/oxidoreductase"/>
    <property type="match status" value="1"/>
</dbReference>
<dbReference type="SMART" id="SM00849">
    <property type="entry name" value="Lactamase_B"/>
    <property type="match status" value="1"/>
</dbReference>
<feature type="domain" description="Metallo-beta-lactamase" evidence="2">
    <location>
        <begin position="32"/>
        <end position="217"/>
    </location>
</feature>
<dbReference type="RefSeq" id="WP_125134304.1">
    <property type="nucleotide sequence ID" value="NZ_RRUC01000004.1"/>
</dbReference>
<evidence type="ECO:0000259" key="2">
    <source>
        <dbReference type="SMART" id="SM00849"/>
    </source>
</evidence>
<keyword evidence="1" id="KW-0732">Signal</keyword>
<dbReference type="CDD" id="cd07739">
    <property type="entry name" value="metallo-hydrolase-like_MBL-fold"/>
    <property type="match status" value="1"/>
</dbReference>
<gene>
    <name evidence="3" type="ORF">EIM44_00610</name>
</gene>
<evidence type="ECO:0000256" key="1">
    <source>
        <dbReference type="SAM" id="SignalP"/>
    </source>
</evidence>
<feature type="chain" id="PRO_5018658635" evidence="1">
    <location>
        <begin position="19"/>
        <end position="282"/>
    </location>
</feature>
<dbReference type="Pfam" id="PF00753">
    <property type="entry name" value="Lactamase_B"/>
    <property type="match status" value="1"/>
</dbReference>
<dbReference type="InterPro" id="IPR036866">
    <property type="entry name" value="RibonucZ/Hydroxyglut_hydro"/>
</dbReference>
<organism evidence="3 4">
    <name type="scientific">Bibersteinia trehalosi</name>
    <name type="common">Pasteurella trehalosi</name>
    <dbReference type="NCBI Taxonomy" id="47735"/>
    <lineage>
        <taxon>Bacteria</taxon>
        <taxon>Pseudomonadati</taxon>
        <taxon>Pseudomonadota</taxon>
        <taxon>Gammaproteobacteria</taxon>
        <taxon>Pasteurellales</taxon>
        <taxon>Pasteurellaceae</taxon>
        <taxon>Bibersteinia</taxon>
    </lineage>
</organism>
<dbReference type="GO" id="GO:0016787">
    <property type="term" value="F:hydrolase activity"/>
    <property type="evidence" value="ECO:0007669"/>
    <property type="project" value="UniProtKB-KW"/>
</dbReference>
<dbReference type="InterPro" id="IPR050855">
    <property type="entry name" value="NDM-1-like"/>
</dbReference>
<keyword evidence="3" id="KW-0378">Hydrolase</keyword>
<reference evidence="3 4" key="1">
    <citation type="submission" date="2018-11" db="EMBL/GenBank/DDBJ databases">
        <title>Whole genome sequence of Bibersteinia trehalosi strain OADDL-BT1 an multidrug resistant pathogen isolate.</title>
        <authorList>
            <person name="Couger M."/>
            <person name="Ramachandran A."/>
        </authorList>
    </citation>
    <scope>NUCLEOTIDE SEQUENCE [LARGE SCALE GENOMIC DNA]</scope>
    <source>
        <strain evidence="3 4">OADDL-BT1</strain>
    </source>
</reference>
<proteinExistence type="predicted"/>
<evidence type="ECO:0000313" key="3">
    <source>
        <dbReference type="EMBL" id="RRN05866.1"/>
    </source>
</evidence>
<feature type="signal peptide" evidence="1">
    <location>
        <begin position="1"/>
        <end position="18"/>
    </location>
</feature>
<comment type="caution">
    <text evidence="3">The sequence shown here is derived from an EMBL/GenBank/DDBJ whole genome shotgun (WGS) entry which is preliminary data.</text>
</comment>